<dbReference type="AlphaFoldDB" id="A0AAV0AZP5"/>
<evidence type="ECO:0000313" key="2">
    <source>
        <dbReference type="Proteomes" id="UP001153365"/>
    </source>
</evidence>
<organism evidence="1 2">
    <name type="scientific">Phakopsora pachyrhizi</name>
    <name type="common">Asian soybean rust disease fungus</name>
    <dbReference type="NCBI Taxonomy" id="170000"/>
    <lineage>
        <taxon>Eukaryota</taxon>
        <taxon>Fungi</taxon>
        <taxon>Dikarya</taxon>
        <taxon>Basidiomycota</taxon>
        <taxon>Pucciniomycotina</taxon>
        <taxon>Pucciniomycetes</taxon>
        <taxon>Pucciniales</taxon>
        <taxon>Phakopsoraceae</taxon>
        <taxon>Phakopsora</taxon>
    </lineage>
</organism>
<comment type="caution">
    <text evidence="1">The sequence shown here is derived from an EMBL/GenBank/DDBJ whole genome shotgun (WGS) entry which is preliminary data.</text>
</comment>
<accession>A0AAV0AZP5</accession>
<keyword evidence="2" id="KW-1185">Reference proteome</keyword>
<evidence type="ECO:0008006" key="3">
    <source>
        <dbReference type="Google" id="ProtNLM"/>
    </source>
</evidence>
<dbReference type="Proteomes" id="UP001153365">
    <property type="component" value="Unassembled WGS sequence"/>
</dbReference>
<sequence length="145" mass="15464">MDQWINAFKNLLGGGAGQLIEQILGNIACGQRPIHIELGQDPNSPSLGERYSKSLSDSTGNFLNDAILSVPQGNESESNEEVAGSKLLLLSSELLQFNSVSTPTCTPAEDSEVHNGTVESGHELADQSVYKESNSGELTCPFVKN</sequence>
<dbReference type="EMBL" id="CALTRL010002600">
    <property type="protein sequence ID" value="CAH7676140.1"/>
    <property type="molecule type" value="Genomic_DNA"/>
</dbReference>
<evidence type="ECO:0000313" key="1">
    <source>
        <dbReference type="EMBL" id="CAH7676140.1"/>
    </source>
</evidence>
<protein>
    <recommendedName>
        <fullName evidence="3">PH domain-containing protein</fullName>
    </recommendedName>
</protein>
<reference evidence="1" key="1">
    <citation type="submission" date="2022-06" db="EMBL/GenBank/DDBJ databases">
        <authorList>
            <consortium name="SYNGENTA / RWTH Aachen University"/>
        </authorList>
    </citation>
    <scope>NUCLEOTIDE SEQUENCE</scope>
</reference>
<proteinExistence type="predicted"/>
<gene>
    <name evidence="1" type="ORF">PPACK8108_LOCUS11242</name>
</gene>
<name>A0AAV0AZP5_PHAPC</name>